<organism evidence="2 3">
    <name type="scientific">Trichonephila inaurata madagascariensis</name>
    <dbReference type="NCBI Taxonomy" id="2747483"/>
    <lineage>
        <taxon>Eukaryota</taxon>
        <taxon>Metazoa</taxon>
        <taxon>Ecdysozoa</taxon>
        <taxon>Arthropoda</taxon>
        <taxon>Chelicerata</taxon>
        <taxon>Arachnida</taxon>
        <taxon>Araneae</taxon>
        <taxon>Araneomorphae</taxon>
        <taxon>Entelegynae</taxon>
        <taxon>Araneoidea</taxon>
        <taxon>Nephilidae</taxon>
        <taxon>Trichonephila</taxon>
        <taxon>Trichonephila inaurata</taxon>
    </lineage>
</organism>
<reference evidence="2" key="1">
    <citation type="submission" date="2020-08" db="EMBL/GenBank/DDBJ databases">
        <title>Multicomponent nature underlies the extraordinary mechanical properties of spider dragline silk.</title>
        <authorList>
            <person name="Kono N."/>
            <person name="Nakamura H."/>
            <person name="Mori M."/>
            <person name="Yoshida Y."/>
            <person name="Ohtoshi R."/>
            <person name="Malay A.D."/>
            <person name="Moran D.A.P."/>
            <person name="Tomita M."/>
            <person name="Numata K."/>
            <person name="Arakawa K."/>
        </authorList>
    </citation>
    <scope>NUCLEOTIDE SEQUENCE</scope>
</reference>
<evidence type="ECO:0000313" key="2">
    <source>
        <dbReference type="EMBL" id="GFY52952.1"/>
    </source>
</evidence>
<accession>A0A8X7C431</accession>
<proteinExistence type="predicted"/>
<dbReference type="OrthoDB" id="6435790at2759"/>
<comment type="caution">
    <text evidence="2">The sequence shown here is derived from an EMBL/GenBank/DDBJ whole genome shotgun (WGS) entry which is preliminary data.</text>
</comment>
<feature type="coiled-coil region" evidence="1">
    <location>
        <begin position="240"/>
        <end position="267"/>
    </location>
</feature>
<keyword evidence="1" id="KW-0175">Coiled coil</keyword>
<evidence type="ECO:0000256" key="1">
    <source>
        <dbReference type="SAM" id="Coils"/>
    </source>
</evidence>
<evidence type="ECO:0000313" key="3">
    <source>
        <dbReference type="Proteomes" id="UP000886998"/>
    </source>
</evidence>
<dbReference type="AlphaFoldDB" id="A0A8X7C431"/>
<gene>
    <name evidence="2" type="primary">AVEN_225768_1</name>
    <name evidence="2" type="ORF">TNIN_240151</name>
</gene>
<protein>
    <submittedName>
        <fullName evidence="2">Hexokinase_2 domain-containing protein</fullName>
    </submittedName>
</protein>
<sequence length="273" mass="32337">MEEKLNSLNLYKEDIAEELIQILTSYVKLVERENRMLKTEMDMLASEINMFKENQHKFEIDVNKVLNVCRDHITKNLEEIAHDIEEIKFQLTILARGNYEEEKIEKFRRERLTSDLCSIFPTNTFNMNKSEQKAAEEKDEITKTIFPTIMAILQSGINWREDFIKSFSDAVEHLSDFRNKSLKVITTCFENYFIIGERRREENQKVQDTLNSFKNMEESDFSKICRDCLEVMDFFNLEALESIESELDRLTKTMELLEEESSELLSKCEKVIT</sequence>
<dbReference type="Proteomes" id="UP000886998">
    <property type="component" value="Unassembled WGS sequence"/>
</dbReference>
<name>A0A8X7C431_9ARAC</name>
<keyword evidence="3" id="KW-1185">Reference proteome</keyword>
<dbReference type="EMBL" id="BMAV01008975">
    <property type="protein sequence ID" value="GFY52952.1"/>
    <property type="molecule type" value="Genomic_DNA"/>
</dbReference>